<dbReference type="CDD" id="cd02258">
    <property type="entry name" value="Peptidase_C25_N"/>
    <property type="match status" value="1"/>
</dbReference>
<dbReference type="InterPro" id="IPR001769">
    <property type="entry name" value="Gingipain"/>
</dbReference>
<dbReference type="SUPFAM" id="SSF52129">
    <property type="entry name" value="Caspase-like"/>
    <property type="match status" value="1"/>
</dbReference>
<comment type="caution">
    <text evidence="3">The sequence shown here is derived from an EMBL/GenBank/DDBJ whole genome shotgun (WGS) entry which is preliminary data.</text>
</comment>
<evidence type="ECO:0000313" key="3">
    <source>
        <dbReference type="EMBL" id="NCI49016.1"/>
    </source>
</evidence>
<dbReference type="Gene3D" id="2.60.40.4070">
    <property type="match status" value="1"/>
</dbReference>
<proteinExistence type="predicted"/>
<dbReference type="NCBIfam" id="NF033707">
    <property type="entry name" value="T9SS_sortase"/>
    <property type="match status" value="1"/>
</dbReference>
<reference evidence="3 4" key="1">
    <citation type="submission" date="2020-01" db="EMBL/GenBank/DDBJ databases">
        <title>Genome analysis.</title>
        <authorList>
            <person name="Wu S."/>
            <person name="Wang G."/>
        </authorList>
    </citation>
    <scope>NUCLEOTIDE SEQUENCE [LARGE SCALE GENOMIC DNA]</scope>
    <source>
        <strain evidence="3 4">SYL130</strain>
    </source>
</reference>
<dbReference type="Proteomes" id="UP000753802">
    <property type="component" value="Unassembled WGS sequence"/>
</dbReference>
<gene>
    <name evidence="3" type="primary">porU</name>
    <name evidence="3" type="ORF">GWC95_03725</name>
</gene>
<sequence>MYAPNSVLATGNWYRIGIKQEGVYKVDVAQLSALGIPTGNLPSASIRLYGNGGGMIDENNASPRPDDLFENPVEMVDGGDGIFNGNDYFLFYAPGPHRWLKDSVNAGFRHKKNLYADTCYYFITTGGAGKRIPLRPVTPAITVSINTYDDHYFYETDLVNFLNSGKEWYGEEFNLNAGGSATRNFPVEWAGLVTSQPVTLVTNLASRSVGAPGNFTVRLNGTPVQTYNLPAVNGGLLDAYASAAEQRTASAVSQGLLNVTITYTPTAAGAKGWLNWFEILGRRNLAVSGNAQLFFRDWQSVSPGAVAGFTIANAGAATSVWEVTDPLQPVKMNASGNNAQTIFENDASRLREYVAFSNTNAMAPLAMGKIANQDLHHGSAADLIIITHPSLLSEAQRLAQFHVQRNGYQTVTATTEQVYNEFSGGSPDPGALRDFVKMYFDRAASAPSQRPKYLLLFGSGSYDYRYRTTGNANLVPVYESVSSLEPLLTYTTDDFFGLLDHTDDINRDDPNETIDIGIGRIPARTLLEAKTMVDKIIHYHDTASLGAWRNQSVFVADDQDANLHLDDAENVSAAAHVANPLINQYKVYLDAYPVVSSNGGARYPVVNDEIVNQVFKGALVLNYTGHGSYSRLAEEAVVTQEELNRFRNPDKLPLFITASCDFAPHDDPSKNSLGAGILTGSANGAIALLTTTRLVFAASNRIINENYMQIGLKALPGGQYMTLGESVRQTKNYTSSTTGDLLNNRKFTLLGDPAMRIAFPELRLRLTEMNGSPITGSDTLRALQKYTFTGIVTDGNGNPVTDFNGTLRPTVFDKQQTVKTLGNNPSSPVTGFNQQASVLYKGNATVANGRFSFSFIVPKDINYQSGRGRICLYADDGRRDANGVDTDFFVGGIGAGIPDNAGPIIKPYLNDERFMDGGLTHENPVLLVKLSDTSGINTSGNGIGHDITAVIDGDERNVLVLNNFYTAYQDSYQQGQVLLQLPTLSEGVHTIRIKAWDVANNSSEVVLTFTVVKQEKLSITNVRNFPNPFNVTTTFAFEHNQPATDLYVTINIYNNGGALVRQIKKVVNTGGTRNCQINWSGDSQSGAKLAKGVYIYKIIVVAGGAKTENAQQLIVF</sequence>
<dbReference type="EMBL" id="JAACJS010000002">
    <property type="protein sequence ID" value="NCI49016.1"/>
    <property type="molecule type" value="Genomic_DNA"/>
</dbReference>
<name>A0ABW9ZPJ1_9BACT</name>
<evidence type="ECO:0000313" key="4">
    <source>
        <dbReference type="Proteomes" id="UP000753802"/>
    </source>
</evidence>
<dbReference type="Gene3D" id="3.40.50.1460">
    <property type="match status" value="1"/>
</dbReference>
<dbReference type="Gene3D" id="3.40.50.10390">
    <property type="entry name" value="Gingipain r, domain 1"/>
    <property type="match status" value="1"/>
</dbReference>
<feature type="domain" description="Gingipain" evidence="2">
    <location>
        <begin position="384"/>
        <end position="757"/>
    </location>
</feature>
<keyword evidence="1" id="KW-0732">Signal</keyword>
<dbReference type="InterPro" id="IPR029030">
    <property type="entry name" value="Caspase-like_dom_sf"/>
</dbReference>
<protein>
    <submittedName>
        <fullName evidence="3">Type IX secretion system sortase PorU</fullName>
    </submittedName>
</protein>
<dbReference type="RefSeq" id="WP_161817316.1">
    <property type="nucleotide sequence ID" value="NZ_JAACJS010000002.1"/>
</dbReference>
<evidence type="ECO:0000256" key="1">
    <source>
        <dbReference type="ARBA" id="ARBA00022729"/>
    </source>
</evidence>
<dbReference type="InterPro" id="IPR029031">
    <property type="entry name" value="Gingipain_N_sf"/>
</dbReference>
<keyword evidence="4" id="KW-1185">Reference proteome</keyword>
<evidence type="ECO:0000259" key="2">
    <source>
        <dbReference type="Pfam" id="PF01364"/>
    </source>
</evidence>
<accession>A0ABW9ZPJ1</accession>
<organism evidence="3 4">
    <name type="scientific">Sediminibacterium roseum</name>
    <dbReference type="NCBI Taxonomy" id="1978412"/>
    <lineage>
        <taxon>Bacteria</taxon>
        <taxon>Pseudomonadati</taxon>
        <taxon>Bacteroidota</taxon>
        <taxon>Chitinophagia</taxon>
        <taxon>Chitinophagales</taxon>
        <taxon>Chitinophagaceae</taxon>
        <taxon>Sediminibacterium</taxon>
    </lineage>
</organism>
<dbReference type="Pfam" id="PF01364">
    <property type="entry name" value="Peptidase_C25"/>
    <property type="match status" value="1"/>
</dbReference>